<dbReference type="SUPFAM" id="SSF51735">
    <property type="entry name" value="NAD(P)-binding Rossmann-fold domains"/>
    <property type="match status" value="1"/>
</dbReference>
<dbReference type="OrthoDB" id="3237043at2"/>
<dbReference type="InterPro" id="IPR057326">
    <property type="entry name" value="KR_dom"/>
</dbReference>
<proteinExistence type="predicted"/>
<name>A0A1L7D4A0_9CORY</name>
<dbReference type="KEGG" id="cpho:CPHO_08620"/>
<keyword evidence="1" id="KW-0560">Oxidoreductase</keyword>
<evidence type="ECO:0000256" key="1">
    <source>
        <dbReference type="ARBA" id="ARBA00023002"/>
    </source>
</evidence>
<evidence type="ECO:0000259" key="2">
    <source>
        <dbReference type="SMART" id="SM00822"/>
    </source>
</evidence>
<reference evidence="3 4" key="1">
    <citation type="submission" date="2014-08" db="EMBL/GenBank/DDBJ databases">
        <title>Complete genome sequence of Corynebacterium phocae M408/89/1(T)(=DSM 44612(T)), isolated from the common seal (Phoca vitulina).</title>
        <authorList>
            <person name="Ruckert C."/>
            <person name="Albersmeier A."/>
            <person name="Winkler A."/>
            <person name="Kalinowski J."/>
        </authorList>
    </citation>
    <scope>NUCLEOTIDE SEQUENCE [LARGE SCALE GENOMIC DNA]</scope>
    <source>
        <strain evidence="3 4">M408/89/1</strain>
    </source>
</reference>
<gene>
    <name evidence="3" type="ORF">CPHO_08620</name>
</gene>
<dbReference type="EMBL" id="CP009249">
    <property type="protein sequence ID" value="APT92940.1"/>
    <property type="molecule type" value="Genomic_DNA"/>
</dbReference>
<dbReference type="Gene3D" id="3.40.50.720">
    <property type="entry name" value="NAD(P)-binding Rossmann-like Domain"/>
    <property type="match status" value="1"/>
</dbReference>
<dbReference type="Proteomes" id="UP000185491">
    <property type="component" value="Chromosome"/>
</dbReference>
<dbReference type="PRINTS" id="PR00081">
    <property type="entry name" value="GDHRDH"/>
</dbReference>
<evidence type="ECO:0000313" key="4">
    <source>
        <dbReference type="Proteomes" id="UP000185491"/>
    </source>
</evidence>
<dbReference type="STRING" id="161895.CPHO_08620"/>
<dbReference type="PANTHER" id="PTHR43157">
    <property type="entry name" value="PHOSPHATIDYLINOSITOL-GLYCAN BIOSYNTHESIS CLASS F PROTEIN-RELATED"/>
    <property type="match status" value="1"/>
</dbReference>
<dbReference type="GO" id="GO:0016491">
    <property type="term" value="F:oxidoreductase activity"/>
    <property type="evidence" value="ECO:0007669"/>
    <property type="project" value="UniProtKB-KW"/>
</dbReference>
<evidence type="ECO:0000313" key="3">
    <source>
        <dbReference type="EMBL" id="APT92940.1"/>
    </source>
</evidence>
<keyword evidence="4" id="KW-1185">Reference proteome</keyword>
<dbReference type="PANTHER" id="PTHR43157:SF31">
    <property type="entry name" value="PHOSPHATIDYLINOSITOL-GLYCAN BIOSYNTHESIS CLASS F PROTEIN"/>
    <property type="match status" value="1"/>
</dbReference>
<dbReference type="InterPro" id="IPR036291">
    <property type="entry name" value="NAD(P)-bd_dom_sf"/>
</dbReference>
<accession>A0A1L7D4A0</accession>
<dbReference type="SMART" id="SM00822">
    <property type="entry name" value="PKS_KR"/>
    <property type="match status" value="1"/>
</dbReference>
<protein>
    <submittedName>
        <fullName evidence="3">Oxidoreductase</fullName>
    </submittedName>
</protein>
<organism evidence="3 4">
    <name type="scientific">Corynebacterium phocae</name>
    <dbReference type="NCBI Taxonomy" id="161895"/>
    <lineage>
        <taxon>Bacteria</taxon>
        <taxon>Bacillati</taxon>
        <taxon>Actinomycetota</taxon>
        <taxon>Actinomycetes</taxon>
        <taxon>Mycobacteriales</taxon>
        <taxon>Corynebacteriaceae</taxon>
        <taxon>Corynebacterium</taxon>
    </lineage>
</organism>
<dbReference type="AlphaFoldDB" id="A0A1L7D4A0"/>
<dbReference type="InterPro" id="IPR002347">
    <property type="entry name" value="SDR_fam"/>
</dbReference>
<sequence>MSHEHAPTHVPSPQKTIVITGASDGIGAAAARILHRQRPEDNLILVGRDPKKTKAVASKLGVRYHVADFTSLGEVHRLARELDDLETIDVLANNAGGIFDGPLATVDGFERTWQINVVAPFLLTSLLQDKIRAVDGLVVQTASVANFLMSKFDPADPNTFDKFSSERAYGNAKVGSILLTRFIHSHGINSVAFHPGVLATNFSSELTGKLNKLYFTPGIKHLLSKPKVGGANLAYFITGTPGIHFESGEYYNDKRKPGLQRPIAKNVSVAKRIFADLAQSLNVEW</sequence>
<feature type="domain" description="Ketoreductase" evidence="2">
    <location>
        <begin position="15"/>
        <end position="201"/>
    </location>
</feature>
<dbReference type="Pfam" id="PF00106">
    <property type="entry name" value="adh_short"/>
    <property type="match status" value="1"/>
</dbReference>